<keyword evidence="1 3" id="KW-0597">Phosphoprotein</keyword>
<protein>
    <submittedName>
        <fullName evidence="5">Response regulator</fullName>
    </submittedName>
</protein>
<dbReference type="OrthoDB" id="795853at2"/>
<dbReference type="Gene3D" id="3.40.50.2300">
    <property type="match status" value="1"/>
</dbReference>
<reference evidence="5 6" key="1">
    <citation type="submission" date="2019-04" db="EMBL/GenBank/DDBJ databases">
        <title>Pedobacter sp. AR-3-17 sp. nov., isolated from Arctic soil.</title>
        <authorList>
            <person name="Dahal R.H."/>
            <person name="Kim D.-U."/>
        </authorList>
    </citation>
    <scope>NUCLEOTIDE SEQUENCE [LARGE SCALE GENOMIC DNA]</scope>
    <source>
        <strain evidence="5 6">AR-3-17</strain>
    </source>
</reference>
<evidence type="ECO:0000256" key="2">
    <source>
        <dbReference type="ARBA" id="ARBA00023012"/>
    </source>
</evidence>
<dbReference type="RefSeq" id="WP_136826039.1">
    <property type="nucleotide sequence ID" value="NZ_SWBP01000002.1"/>
</dbReference>
<evidence type="ECO:0000313" key="6">
    <source>
        <dbReference type="Proteomes" id="UP000308181"/>
    </source>
</evidence>
<evidence type="ECO:0000259" key="4">
    <source>
        <dbReference type="PROSITE" id="PS50110"/>
    </source>
</evidence>
<dbReference type="EMBL" id="SWBP01000002">
    <property type="protein sequence ID" value="TKB99227.1"/>
    <property type="molecule type" value="Genomic_DNA"/>
</dbReference>
<dbReference type="Pfam" id="PF00072">
    <property type="entry name" value="Response_reg"/>
    <property type="match status" value="1"/>
</dbReference>
<dbReference type="InterPro" id="IPR011006">
    <property type="entry name" value="CheY-like_superfamily"/>
</dbReference>
<dbReference type="Proteomes" id="UP000308181">
    <property type="component" value="Unassembled WGS sequence"/>
</dbReference>
<sequence length="121" mass="13754">MEKRILIFDDDVTILDIMEYVLEDKGWKVFISNQSNNAIEKVTSIMPCIIIMDYNIPDIGGVNAIKNIKKQKELQHIPIVLFSAHADIKKLATDAQADAYLSKPFDLGNLYKTLEQLSKNN</sequence>
<evidence type="ECO:0000256" key="1">
    <source>
        <dbReference type="ARBA" id="ARBA00022553"/>
    </source>
</evidence>
<dbReference type="PROSITE" id="PS50110">
    <property type="entry name" value="RESPONSE_REGULATORY"/>
    <property type="match status" value="1"/>
</dbReference>
<dbReference type="SUPFAM" id="SSF52172">
    <property type="entry name" value="CheY-like"/>
    <property type="match status" value="1"/>
</dbReference>
<feature type="domain" description="Response regulatory" evidence="4">
    <location>
        <begin position="4"/>
        <end position="118"/>
    </location>
</feature>
<proteinExistence type="predicted"/>
<dbReference type="InterPro" id="IPR001789">
    <property type="entry name" value="Sig_transdc_resp-reg_receiver"/>
</dbReference>
<dbReference type="GO" id="GO:0000160">
    <property type="term" value="P:phosphorelay signal transduction system"/>
    <property type="evidence" value="ECO:0007669"/>
    <property type="project" value="UniProtKB-KW"/>
</dbReference>
<dbReference type="PANTHER" id="PTHR44591:SF14">
    <property type="entry name" value="PROTEIN PILG"/>
    <property type="match status" value="1"/>
</dbReference>
<evidence type="ECO:0000313" key="5">
    <source>
        <dbReference type="EMBL" id="TKB99227.1"/>
    </source>
</evidence>
<dbReference type="SMART" id="SM00448">
    <property type="entry name" value="REC"/>
    <property type="match status" value="1"/>
</dbReference>
<feature type="modified residue" description="4-aspartylphosphate" evidence="3">
    <location>
        <position position="53"/>
    </location>
</feature>
<keyword evidence="6" id="KW-1185">Reference proteome</keyword>
<name>A0A4U1C2H3_9SPHI</name>
<dbReference type="PANTHER" id="PTHR44591">
    <property type="entry name" value="STRESS RESPONSE REGULATOR PROTEIN 1"/>
    <property type="match status" value="1"/>
</dbReference>
<gene>
    <name evidence="5" type="ORF">FA046_08970</name>
</gene>
<organism evidence="5 6">
    <name type="scientific">Pedobacter cryophilus</name>
    <dbReference type="NCBI Taxonomy" id="2571271"/>
    <lineage>
        <taxon>Bacteria</taxon>
        <taxon>Pseudomonadati</taxon>
        <taxon>Bacteroidota</taxon>
        <taxon>Sphingobacteriia</taxon>
        <taxon>Sphingobacteriales</taxon>
        <taxon>Sphingobacteriaceae</taxon>
        <taxon>Pedobacter</taxon>
    </lineage>
</organism>
<accession>A0A4U1C2H3</accession>
<comment type="caution">
    <text evidence="5">The sequence shown here is derived from an EMBL/GenBank/DDBJ whole genome shotgun (WGS) entry which is preliminary data.</text>
</comment>
<dbReference type="InterPro" id="IPR050595">
    <property type="entry name" value="Bact_response_regulator"/>
</dbReference>
<evidence type="ECO:0000256" key="3">
    <source>
        <dbReference type="PROSITE-ProRule" id="PRU00169"/>
    </source>
</evidence>
<keyword evidence="2" id="KW-0902">Two-component regulatory system</keyword>
<dbReference type="AlphaFoldDB" id="A0A4U1C2H3"/>